<sequence length="203" mass="22959">MAGLVKQADPYILLKISVIINRMNVMLEGKTMAKLDQTHLRGAKTAAHKVNPDIAFALDVGIAGDTPGMTEKESLSKMGAGPQIMFEFKNNETPDNHFEYWKTGIFHYAVQDPDVEGIVEKIKAHGGKQRMPVREYYPGKKPYRMVYCEDPFGNLVEIYSHSYELTYNPMVNQVLPREELPAGLKTLKGRHVRGKIIVRMHEA</sequence>
<reference evidence="3 4" key="1">
    <citation type="submission" date="2016-01" db="EMBL/GenBank/DDBJ databases">
        <title>Genome Sequences of Twelve Sporeforming Bacillus Species Isolated from Foods.</title>
        <authorList>
            <person name="Berendsen E.M."/>
            <person name="Wells-Bennik M.H."/>
            <person name="Krawcyk A.O."/>
            <person name="De Jong A."/>
            <person name="Holsappel S."/>
            <person name="Eijlander R.T."/>
            <person name="Kuipers O.P."/>
        </authorList>
    </citation>
    <scope>NUCLEOTIDE SEQUENCE [LARGE SCALE GENOMIC DNA]</scope>
    <source>
        <strain evidence="3 4">B4099</strain>
    </source>
</reference>
<comment type="caution">
    <text evidence="3">The sequence shown here is derived from an EMBL/GenBank/DDBJ whole genome shotgun (WGS) entry which is preliminary data.</text>
</comment>
<keyword evidence="1" id="KW-0479">Metal-binding</keyword>
<dbReference type="GO" id="GO:0016787">
    <property type="term" value="F:hydrolase activity"/>
    <property type="evidence" value="ECO:0007669"/>
    <property type="project" value="UniProtKB-KW"/>
</dbReference>
<dbReference type="InterPro" id="IPR029068">
    <property type="entry name" value="Glyas_Bleomycin-R_OHBP_Dase"/>
</dbReference>
<dbReference type="Gene3D" id="3.10.180.10">
    <property type="entry name" value="2,3-Dihydroxybiphenyl 1,2-Dioxygenase, domain 1"/>
    <property type="match status" value="1"/>
</dbReference>
<evidence type="ECO:0000256" key="2">
    <source>
        <dbReference type="ARBA" id="ARBA00022801"/>
    </source>
</evidence>
<dbReference type="Proteomes" id="UP000075304">
    <property type="component" value="Unassembled WGS sequence"/>
</dbReference>
<organism evidence="3 4">
    <name type="scientific">Heyndrickxia coagulans</name>
    <name type="common">Weizmannia coagulans</name>
    <dbReference type="NCBI Taxonomy" id="1398"/>
    <lineage>
        <taxon>Bacteria</taxon>
        <taxon>Bacillati</taxon>
        <taxon>Bacillota</taxon>
        <taxon>Bacilli</taxon>
        <taxon>Bacillales</taxon>
        <taxon>Bacillaceae</taxon>
        <taxon>Heyndrickxia</taxon>
    </lineage>
</organism>
<dbReference type="InterPro" id="IPR008007">
    <property type="entry name" value="Peptidase_M42"/>
</dbReference>
<dbReference type="SUPFAM" id="SSF54593">
    <property type="entry name" value="Glyoxalase/Bleomycin resistance protein/Dihydroxybiphenyl dioxygenase"/>
    <property type="match status" value="1"/>
</dbReference>
<evidence type="ECO:0000313" key="3">
    <source>
        <dbReference type="EMBL" id="KYC73870.1"/>
    </source>
</evidence>
<dbReference type="AlphaFoldDB" id="A0A150KK27"/>
<proteinExistence type="predicted"/>
<evidence type="ECO:0000313" key="4">
    <source>
        <dbReference type="Proteomes" id="UP000075304"/>
    </source>
</evidence>
<accession>A0A150KK27</accession>
<dbReference type="SUPFAM" id="SSF53187">
    <property type="entry name" value="Zn-dependent exopeptidases"/>
    <property type="match status" value="1"/>
</dbReference>
<keyword evidence="2" id="KW-0378">Hydrolase</keyword>
<dbReference type="EMBL" id="LQYI01000002">
    <property type="protein sequence ID" value="KYC73870.1"/>
    <property type="molecule type" value="Genomic_DNA"/>
</dbReference>
<name>A0A150KK27_HEYCO</name>
<evidence type="ECO:0000256" key="1">
    <source>
        <dbReference type="ARBA" id="ARBA00022723"/>
    </source>
</evidence>
<protein>
    <submittedName>
        <fullName evidence="3">Uncharacterized protein</fullName>
    </submittedName>
</protein>
<dbReference type="GO" id="GO:0046872">
    <property type="term" value="F:metal ion binding"/>
    <property type="evidence" value="ECO:0007669"/>
    <property type="project" value="UniProtKB-KW"/>
</dbReference>
<gene>
    <name evidence="3" type="ORF">B4099_2831</name>
</gene>
<dbReference type="PATRIC" id="fig|1398.25.peg.1362"/>
<dbReference type="Pfam" id="PF05343">
    <property type="entry name" value="Peptidase_M42"/>
    <property type="match status" value="1"/>
</dbReference>